<proteinExistence type="predicted"/>
<dbReference type="Gene3D" id="3.10.28.20">
    <property type="entry name" value="Acetamidase/Formamidase-like domains"/>
    <property type="match status" value="1"/>
</dbReference>
<comment type="caution">
    <text evidence="1">The sequence shown here is derived from an EMBL/GenBank/DDBJ whole genome shotgun (WGS) entry which is preliminary data.</text>
</comment>
<gene>
    <name evidence="1" type="ORF">SDC9_05087</name>
</gene>
<sequence length="311" mass="34205">MAHYEVKPSFYNYVFSPYLEPAIKVNPGDTVSLYTDDAFESRITSEDVSPKAAVRNAKFLNPQSGPVYINGAEPGDTLAVHFESIEFTRDWAVSCVMEYFGGLQSNSITKMLQKPLVEEVYIWKSKDKGQTWTNDKIGVTIPANPFCGTLATAPDTEAIQALTPGQFGGNMDCPDICPGHTIYLPVHNPGALFYIGDCHAAQGQGELCGVALEISAKATLKFDVIKNKVTNWPRIESPEKIMSVGSAKPMEDAARIAYADLIDWMVSDYGFKVLDAYELLTMVGGLYVANMVDTTYSLCASIEKKYLKRNS</sequence>
<dbReference type="Pfam" id="PF03069">
    <property type="entry name" value="FmdA_AmdA"/>
    <property type="match status" value="1"/>
</dbReference>
<dbReference type="Gene3D" id="2.60.120.580">
    <property type="entry name" value="Acetamidase/Formamidase-like domains"/>
    <property type="match status" value="2"/>
</dbReference>
<dbReference type="InterPro" id="IPR004304">
    <property type="entry name" value="FmdA_AmdA"/>
</dbReference>
<dbReference type="AlphaFoldDB" id="A0A644SXZ6"/>
<accession>A0A644SXZ6</accession>
<dbReference type="EMBL" id="VSSQ01000009">
    <property type="protein sequence ID" value="MPL59534.1"/>
    <property type="molecule type" value="Genomic_DNA"/>
</dbReference>
<reference evidence="1" key="1">
    <citation type="submission" date="2019-08" db="EMBL/GenBank/DDBJ databases">
        <authorList>
            <person name="Kucharzyk K."/>
            <person name="Murdoch R.W."/>
            <person name="Higgins S."/>
            <person name="Loffler F."/>
        </authorList>
    </citation>
    <scope>NUCLEOTIDE SEQUENCE</scope>
</reference>
<evidence type="ECO:0000313" key="1">
    <source>
        <dbReference type="EMBL" id="MPL59534.1"/>
    </source>
</evidence>
<dbReference type="SUPFAM" id="SSF141130">
    <property type="entry name" value="Acetamidase/Formamidase-like"/>
    <property type="match status" value="1"/>
</dbReference>
<dbReference type="GO" id="GO:0016811">
    <property type="term" value="F:hydrolase activity, acting on carbon-nitrogen (but not peptide) bonds, in linear amides"/>
    <property type="evidence" value="ECO:0007669"/>
    <property type="project" value="InterPro"/>
</dbReference>
<protein>
    <recommendedName>
        <fullName evidence="2">Acetamidase</fullName>
    </recommendedName>
</protein>
<evidence type="ECO:0008006" key="2">
    <source>
        <dbReference type="Google" id="ProtNLM"/>
    </source>
</evidence>
<dbReference type="PANTHER" id="PTHR31891:SF1">
    <property type="entry name" value="FORMAMIDASE C869.04-RELATED"/>
    <property type="match status" value="1"/>
</dbReference>
<dbReference type="PANTHER" id="PTHR31891">
    <property type="entry name" value="FORMAMIDASE C869.04-RELATED"/>
    <property type="match status" value="1"/>
</dbReference>
<name>A0A644SXZ6_9ZZZZ</name>
<organism evidence="1">
    <name type="scientific">bioreactor metagenome</name>
    <dbReference type="NCBI Taxonomy" id="1076179"/>
    <lineage>
        <taxon>unclassified sequences</taxon>
        <taxon>metagenomes</taxon>
        <taxon>ecological metagenomes</taxon>
    </lineage>
</organism>